<accession>A0A1M7HIV3</accession>
<dbReference type="Pfam" id="PF20338">
    <property type="entry name" value="DUF6633"/>
    <property type="match status" value="1"/>
</dbReference>
<proteinExistence type="predicted"/>
<dbReference type="AlphaFoldDB" id="A0A1M7HIV3"/>
<organism evidence="1 2">
    <name type="scientific">Xylanibacter ruminicola</name>
    <name type="common">Prevotella ruminicola</name>
    <dbReference type="NCBI Taxonomy" id="839"/>
    <lineage>
        <taxon>Bacteria</taxon>
        <taxon>Pseudomonadati</taxon>
        <taxon>Bacteroidota</taxon>
        <taxon>Bacteroidia</taxon>
        <taxon>Bacteroidales</taxon>
        <taxon>Prevotellaceae</taxon>
        <taxon>Xylanibacter</taxon>
    </lineage>
</organism>
<reference evidence="1 2" key="1">
    <citation type="submission" date="2016-11" db="EMBL/GenBank/DDBJ databases">
        <authorList>
            <person name="Jaros S."/>
            <person name="Januszkiewicz K."/>
            <person name="Wedrychowicz H."/>
        </authorList>
    </citation>
    <scope>NUCLEOTIDE SEQUENCE [LARGE SCALE GENOMIC DNA]</scope>
    <source>
        <strain evidence="1 2">BPI-34</strain>
    </source>
</reference>
<evidence type="ECO:0000313" key="2">
    <source>
        <dbReference type="Proteomes" id="UP000184280"/>
    </source>
</evidence>
<dbReference type="EMBL" id="FRCJ01000003">
    <property type="protein sequence ID" value="SHM28422.1"/>
    <property type="molecule type" value="Genomic_DNA"/>
</dbReference>
<name>A0A1M7HIV3_XYLRU</name>
<dbReference type="InterPro" id="IPR046573">
    <property type="entry name" value="DUF6633"/>
</dbReference>
<evidence type="ECO:0000313" key="1">
    <source>
        <dbReference type="EMBL" id="SHM28422.1"/>
    </source>
</evidence>
<gene>
    <name evidence="1" type="ORF">SAMN04488494_1593</name>
</gene>
<sequence length="287" mass="33521">MLVTSDPCTPLTADVPSFALLNKTFGENASVKWLYVHLKNLFVRLLVDEKRISNSQIDFLAGIIVSNYPGMKLTEFMLFESSFLSGKYGVFYGETSYILSITSSLRQFWKDLIILYQQIERKQEDGRKSEQDEYQQRLKSRWKDCCADLIAACPDKKGKEMFSHLGPAFYNEEQCELMLYVTREESMALEGDYFELFSTILLRHYPKVYLRYRLYDRITLLGKGITSQREIETAKKSAIRIIENPMGWPKDIIGNAEYCFRRRYGKTPEDYLSEFSRTSEFLGKQNI</sequence>
<protein>
    <submittedName>
        <fullName evidence="1">Uncharacterized protein</fullName>
    </submittedName>
</protein>
<dbReference type="Proteomes" id="UP000184280">
    <property type="component" value="Unassembled WGS sequence"/>
</dbReference>